<keyword evidence="10" id="KW-1185">Reference proteome</keyword>
<evidence type="ECO:0000256" key="1">
    <source>
        <dbReference type="ARBA" id="ARBA00004651"/>
    </source>
</evidence>
<organism evidence="10 11">
    <name type="scientific">Musca domestica</name>
    <name type="common">House fly</name>
    <dbReference type="NCBI Taxonomy" id="7370"/>
    <lineage>
        <taxon>Eukaryota</taxon>
        <taxon>Metazoa</taxon>
        <taxon>Ecdysozoa</taxon>
        <taxon>Arthropoda</taxon>
        <taxon>Hexapoda</taxon>
        <taxon>Insecta</taxon>
        <taxon>Pterygota</taxon>
        <taxon>Neoptera</taxon>
        <taxon>Endopterygota</taxon>
        <taxon>Diptera</taxon>
        <taxon>Brachycera</taxon>
        <taxon>Muscomorpha</taxon>
        <taxon>Muscoidea</taxon>
        <taxon>Muscidae</taxon>
        <taxon>Musca</taxon>
    </lineage>
</organism>
<dbReference type="PANTHER" id="PTHR42643:SF37">
    <property type="entry name" value="IONOTROPIC RECEPTOR 11A-RELATED"/>
    <property type="match status" value="1"/>
</dbReference>
<keyword evidence="7" id="KW-0325">Glycoprotein</keyword>
<evidence type="ECO:0000259" key="9">
    <source>
        <dbReference type="Pfam" id="PF24061"/>
    </source>
</evidence>
<dbReference type="Gene3D" id="1.10.287.70">
    <property type="match status" value="1"/>
</dbReference>
<sequence>MSPLEKLALNNSQISPSMLPLILATVWIVRYDFAIYTVSAITMGQYASDQRKRNMHNELIDRILKDTMNPYGIITYFVEGEMYPNEDFRAPSSHEEAMRRFFKYYANRLKCIWFMDSMESYIKFEKNLLHPHRDFHRNGFFFLVYTGSEPNRLATIRKIFRRLFYLYVAHVNVMMMVDNDVHVYTYFPFTARKCHSPEPELLLTFRGIDTDPNFNITEHLFTSKVENMNECPLTIVSWPYAPFIMIDKDPSTGVVRSVHGVEGSLLTLLSHRMNFTINVKEPDPREAGEIFPNGTATGAMRMILQQEANITAIAYIYSPERSEKLLPSDSYLTLTVVLAMPLGRPMTPFERLIKPFRYIIWSCFSSSFLFAILCIYYIKFLGRSRLMIFIYGQGNRIPFTNLLSTLFGGVVFGQMPQRNFARYILSIWLLYTFVLRSAYSGALFQILQDGRGKNNLQTLDQVVEHNYTIYTSRVMESVMKFALPKATVRQYDEVNTLQNLLETISEPDSKDKIALCLFDLTVKYYYQLNPTRRVHILKQPIMSTPIIFYMPRHSYMLLHTSGIILRLVQSGLIKRFVKFNVYASSRDNVRKSEYVALSLDVLIGLYWVYGFLIFLCILIFILEILARKSGKLRKVMDFLNL</sequence>
<evidence type="ECO:0000256" key="4">
    <source>
        <dbReference type="ARBA" id="ARBA00022989"/>
    </source>
</evidence>
<evidence type="ECO:0000256" key="8">
    <source>
        <dbReference type="SAM" id="Phobius"/>
    </source>
</evidence>
<keyword evidence="2" id="KW-1003">Cell membrane</keyword>
<dbReference type="PANTHER" id="PTHR42643">
    <property type="entry name" value="IONOTROPIC RECEPTOR 20A-RELATED"/>
    <property type="match status" value="1"/>
</dbReference>
<keyword evidence="4 8" id="KW-1133">Transmembrane helix</keyword>
<dbReference type="InterPro" id="IPR056198">
    <property type="entry name" value="LBD_receptor"/>
</dbReference>
<evidence type="ECO:0000256" key="2">
    <source>
        <dbReference type="ARBA" id="ARBA00022475"/>
    </source>
</evidence>
<dbReference type="Proteomes" id="UP001652621">
    <property type="component" value="Unplaced"/>
</dbReference>
<name>A0ABM3UW97_MUSDO</name>
<evidence type="ECO:0000256" key="7">
    <source>
        <dbReference type="ARBA" id="ARBA00023180"/>
    </source>
</evidence>
<dbReference type="RefSeq" id="XP_058977798.1">
    <property type="nucleotide sequence ID" value="XM_059121815.1"/>
</dbReference>
<keyword evidence="5 8" id="KW-0472">Membrane</keyword>
<feature type="domain" description="Putative ionotropic receptor ligand binding" evidence="9">
    <location>
        <begin position="15"/>
        <end position="208"/>
    </location>
</feature>
<keyword evidence="3 8" id="KW-0812">Transmembrane</keyword>
<accession>A0ABM3UW97</accession>
<dbReference type="InterPro" id="IPR052192">
    <property type="entry name" value="Insect_Ionotropic_Sensory_Rcpt"/>
</dbReference>
<dbReference type="Pfam" id="PF24061">
    <property type="entry name" value="LBD_receptor"/>
    <property type="match status" value="1"/>
</dbReference>
<dbReference type="Gene3D" id="3.40.190.10">
    <property type="entry name" value="Periplasmic binding protein-like II"/>
    <property type="match status" value="1"/>
</dbReference>
<feature type="transmembrane region" description="Helical" evidence="8">
    <location>
        <begin position="358"/>
        <end position="378"/>
    </location>
</feature>
<evidence type="ECO:0000256" key="6">
    <source>
        <dbReference type="ARBA" id="ARBA00023170"/>
    </source>
</evidence>
<evidence type="ECO:0000256" key="3">
    <source>
        <dbReference type="ARBA" id="ARBA00022692"/>
    </source>
</evidence>
<proteinExistence type="predicted"/>
<feature type="transmembrane region" description="Helical" evidence="8">
    <location>
        <begin position="423"/>
        <end position="447"/>
    </location>
</feature>
<evidence type="ECO:0000256" key="5">
    <source>
        <dbReference type="ARBA" id="ARBA00023136"/>
    </source>
</evidence>
<evidence type="ECO:0000313" key="10">
    <source>
        <dbReference type="Proteomes" id="UP001652621"/>
    </source>
</evidence>
<feature type="transmembrane region" description="Helical" evidence="8">
    <location>
        <begin position="606"/>
        <end position="626"/>
    </location>
</feature>
<dbReference type="SUPFAM" id="SSF53850">
    <property type="entry name" value="Periplasmic binding protein-like II"/>
    <property type="match status" value="1"/>
</dbReference>
<dbReference type="GeneID" id="109611735"/>
<reference evidence="11" key="1">
    <citation type="submission" date="2025-08" db="UniProtKB">
        <authorList>
            <consortium name="RefSeq"/>
        </authorList>
    </citation>
    <scope>IDENTIFICATION</scope>
    <source>
        <strain evidence="11">Aabys</strain>
        <tissue evidence="11">Whole body</tissue>
    </source>
</reference>
<gene>
    <name evidence="11" type="primary">LOC109611735</name>
</gene>
<evidence type="ECO:0000313" key="11">
    <source>
        <dbReference type="RefSeq" id="XP_058977798.1"/>
    </source>
</evidence>
<keyword evidence="6" id="KW-0675">Receptor</keyword>
<comment type="subcellular location">
    <subcellularLocation>
        <location evidence="1">Cell membrane</location>
        <topology evidence="1">Multi-pass membrane protein</topology>
    </subcellularLocation>
</comment>
<protein>
    <submittedName>
        <fullName evidence="11">Uncharacterized protein LOC109611735</fullName>
    </submittedName>
</protein>